<name>A0A919T5I3_9ACTN</name>
<keyword evidence="2" id="KW-0378">Hydrolase</keyword>
<comment type="caution">
    <text evidence="2">The sequence shown here is derived from an EMBL/GenBank/DDBJ whole genome shotgun (WGS) entry which is preliminary data.</text>
</comment>
<dbReference type="AlphaFoldDB" id="A0A919T5I3"/>
<sequence length="254" mass="26609">MSFIDLGGRRLHLRTAGAGGVTVVFEAGLGMSAVCWGLVTPLVAAHARTVVYDRAGIGASDDGPRPRTLAALADDLGALLLSVPGPVVLVGHSWGGPIVRLVASRRIADVRALVLVDPSDEHDDDFFTAATRRRMAVAGPLTRTLAAVGVYRAAARIGRALPADRYARFRDENFGRRAARALSAEVRQFLPGLASLRADPPDLGDLPVTIISAGSAAHTLSGGRLVVAAGAGHNIMFTDPQLVADEIIRCLDPM</sequence>
<dbReference type="PANTHER" id="PTHR43798">
    <property type="entry name" value="MONOACYLGLYCEROL LIPASE"/>
    <property type="match status" value="1"/>
</dbReference>
<keyword evidence="3" id="KW-1185">Reference proteome</keyword>
<dbReference type="InterPro" id="IPR050266">
    <property type="entry name" value="AB_hydrolase_sf"/>
</dbReference>
<feature type="domain" description="AB hydrolase-1" evidence="1">
    <location>
        <begin position="23"/>
        <end position="245"/>
    </location>
</feature>
<dbReference type="RefSeq" id="WP_246605935.1">
    <property type="nucleotide sequence ID" value="NZ_BOQN01000002.1"/>
</dbReference>
<dbReference type="SUPFAM" id="SSF53474">
    <property type="entry name" value="alpha/beta-Hydrolases"/>
    <property type="match status" value="1"/>
</dbReference>
<dbReference type="GO" id="GO:0016787">
    <property type="term" value="F:hydrolase activity"/>
    <property type="evidence" value="ECO:0007669"/>
    <property type="project" value="UniProtKB-KW"/>
</dbReference>
<dbReference type="Proteomes" id="UP000677082">
    <property type="component" value="Unassembled WGS sequence"/>
</dbReference>
<dbReference type="InterPro" id="IPR029058">
    <property type="entry name" value="AB_hydrolase_fold"/>
</dbReference>
<evidence type="ECO:0000313" key="3">
    <source>
        <dbReference type="Proteomes" id="UP000677082"/>
    </source>
</evidence>
<proteinExistence type="predicted"/>
<evidence type="ECO:0000313" key="2">
    <source>
        <dbReference type="EMBL" id="GIM88381.1"/>
    </source>
</evidence>
<dbReference type="Gene3D" id="3.40.50.1820">
    <property type="entry name" value="alpha/beta hydrolase"/>
    <property type="match status" value="1"/>
</dbReference>
<dbReference type="PANTHER" id="PTHR43798:SF33">
    <property type="entry name" value="HYDROLASE, PUTATIVE (AFU_ORTHOLOGUE AFUA_2G14860)-RELATED"/>
    <property type="match status" value="1"/>
</dbReference>
<dbReference type="GO" id="GO:0016020">
    <property type="term" value="C:membrane"/>
    <property type="evidence" value="ECO:0007669"/>
    <property type="project" value="TreeGrafter"/>
</dbReference>
<accession>A0A919T5I3</accession>
<dbReference type="InterPro" id="IPR000073">
    <property type="entry name" value="AB_hydrolase_1"/>
</dbReference>
<evidence type="ECO:0000259" key="1">
    <source>
        <dbReference type="Pfam" id="PF12697"/>
    </source>
</evidence>
<dbReference type="Pfam" id="PF12697">
    <property type="entry name" value="Abhydrolase_6"/>
    <property type="match status" value="1"/>
</dbReference>
<gene>
    <name evidence="2" type="ORF">Ato02nite_001740</name>
</gene>
<reference evidence="2 3" key="1">
    <citation type="submission" date="2021-03" db="EMBL/GenBank/DDBJ databases">
        <title>Whole genome shotgun sequence of Actinoplanes toevensis NBRC 105298.</title>
        <authorList>
            <person name="Komaki H."/>
            <person name="Tamura T."/>
        </authorList>
    </citation>
    <scope>NUCLEOTIDE SEQUENCE [LARGE SCALE GENOMIC DNA]</scope>
    <source>
        <strain evidence="2 3">NBRC 105298</strain>
    </source>
</reference>
<protein>
    <submittedName>
        <fullName evidence="2">Hydrolase</fullName>
    </submittedName>
</protein>
<dbReference type="EMBL" id="BOQN01000002">
    <property type="protein sequence ID" value="GIM88381.1"/>
    <property type="molecule type" value="Genomic_DNA"/>
</dbReference>
<organism evidence="2 3">
    <name type="scientific">Paractinoplanes toevensis</name>
    <dbReference type="NCBI Taxonomy" id="571911"/>
    <lineage>
        <taxon>Bacteria</taxon>
        <taxon>Bacillati</taxon>
        <taxon>Actinomycetota</taxon>
        <taxon>Actinomycetes</taxon>
        <taxon>Micromonosporales</taxon>
        <taxon>Micromonosporaceae</taxon>
        <taxon>Paractinoplanes</taxon>
    </lineage>
</organism>